<keyword evidence="4" id="KW-0012">Acyltransferase</keyword>
<gene>
    <name evidence="6" type="ORF">FSP39_021975</name>
</gene>
<dbReference type="AlphaFoldDB" id="A0AA88Y4D0"/>
<dbReference type="PROSITE" id="PS51186">
    <property type="entry name" value="GNAT"/>
    <property type="match status" value="1"/>
</dbReference>
<proteinExistence type="inferred from homology"/>
<dbReference type="EC" id="2.3.1.4" evidence="4"/>
<dbReference type="SUPFAM" id="SSF55729">
    <property type="entry name" value="Acyl-CoA N-acyltransferases (Nat)"/>
    <property type="match status" value="1"/>
</dbReference>
<evidence type="ECO:0000313" key="7">
    <source>
        <dbReference type="Proteomes" id="UP001186944"/>
    </source>
</evidence>
<evidence type="ECO:0000256" key="1">
    <source>
        <dbReference type="ARBA" id="ARBA00004832"/>
    </source>
</evidence>
<dbReference type="EMBL" id="VSWD01000009">
    <property type="protein sequence ID" value="KAK3093935.1"/>
    <property type="molecule type" value="Genomic_DNA"/>
</dbReference>
<sequence>MNSCTLCIIWTYDNVYDVHISSALLSRILKMEESNPKDFIYDPKLLQEIDFDKEHKIQYNPPISLSKPAPNLVVRPFSRQDINKAQCDVMFSSPKSYFITVIEDTSTGQIVGNATLHVEYKFYKKCGLRGRIEDIAVHEKYRGKQLGKLLVEVSTLLARRVGCFRVSLHCFAKFIPFYSEQGFYIDELENLMWLKDSYLEKN</sequence>
<accession>A0AA88Y4D0</accession>
<feature type="domain" description="N-acetyltransferase" evidence="5">
    <location>
        <begin position="57"/>
        <end position="202"/>
    </location>
</feature>
<evidence type="ECO:0000313" key="6">
    <source>
        <dbReference type="EMBL" id="KAK3093935.1"/>
    </source>
</evidence>
<keyword evidence="4" id="KW-0808">Transferase</keyword>
<dbReference type="PANTHER" id="PTHR13355:SF11">
    <property type="entry name" value="GLUCOSAMINE 6-PHOSPHATE N-ACETYLTRANSFERASE"/>
    <property type="match status" value="1"/>
</dbReference>
<comment type="similarity">
    <text evidence="2 4">Belongs to the acetyltransferase family. GNA1 subfamily.</text>
</comment>
<dbReference type="InterPro" id="IPR000182">
    <property type="entry name" value="GNAT_dom"/>
</dbReference>
<organism evidence="6 7">
    <name type="scientific">Pinctada imbricata</name>
    <name type="common">Atlantic pearl-oyster</name>
    <name type="synonym">Pinctada martensii</name>
    <dbReference type="NCBI Taxonomy" id="66713"/>
    <lineage>
        <taxon>Eukaryota</taxon>
        <taxon>Metazoa</taxon>
        <taxon>Spiralia</taxon>
        <taxon>Lophotrochozoa</taxon>
        <taxon>Mollusca</taxon>
        <taxon>Bivalvia</taxon>
        <taxon>Autobranchia</taxon>
        <taxon>Pteriomorphia</taxon>
        <taxon>Pterioida</taxon>
        <taxon>Pterioidea</taxon>
        <taxon>Pteriidae</taxon>
        <taxon>Pinctada</taxon>
    </lineage>
</organism>
<protein>
    <recommendedName>
        <fullName evidence="4">Glucosamine 6-phosphate N-acetyltransferase</fullName>
        <ecNumber evidence="4">2.3.1.4</ecNumber>
    </recommendedName>
</protein>
<dbReference type="InterPro" id="IPR039143">
    <property type="entry name" value="GNPNAT1-like"/>
</dbReference>
<name>A0AA88Y4D0_PINIB</name>
<keyword evidence="7" id="KW-1185">Reference proteome</keyword>
<dbReference type="GO" id="GO:0006048">
    <property type="term" value="P:UDP-N-acetylglucosamine biosynthetic process"/>
    <property type="evidence" value="ECO:0007669"/>
    <property type="project" value="UniProtKB-UniRule"/>
</dbReference>
<dbReference type="Pfam" id="PF00583">
    <property type="entry name" value="Acetyltransf_1"/>
    <property type="match status" value="1"/>
</dbReference>
<dbReference type="PANTHER" id="PTHR13355">
    <property type="entry name" value="GLUCOSAMINE 6-PHOSPHATE N-ACETYLTRANSFERASE"/>
    <property type="match status" value="1"/>
</dbReference>
<dbReference type="Proteomes" id="UP001186944">
    <property type="component" value="Unassembled WGS sequence"/>
</dbReference>
<dbReference type="Gene3D" id="3.40.630.30">
    <property type="match status" value="1"/>
</dbReference>
<comment type="pathway">
    <text evidence="1 4">Nucleotide-sugar biosynthesis; UDP-N-acetyl-alpha-D-glucosamine biosynthesis; N-acetyl-alpha-D-glucosamine 1-phosphate from alpha-D-glucosamine 6-phosphate (route I): step 1/2.</text>
</comment>
<dbReference type="GO" id="GO:0004343">
    <property type="term" value="F:glucosamine 6-phosphate N-acetyltransferase activity"/>
    <property type="evidence" value="ECO:0007669"/>
    <property type="project" value="UniProtKB-UniRule"/>
</dbReference>
<evidence type="ECO:0000256" key="2">
    <source>
        <dbReference type="ARBA" id="ARBA00006048"/>
    </source>
</evidence>
<dbReference type="InterPro" id="IPR016181">
    <property type="entry name" value="Acyl_CoA_acyltransferase"/>
</dbReference>
<reference evidence="6" key="1">
    <citation type="submission" date="2019-08" db="EMBL/GenBank/DDBJ databases">
        <title>The improved chromosome-level genome for the pearl oyster Pinctada fucata martensii using PacBio sequencing and Hi-C.</title>
        <authorList>
            <person name="Zheng Z."/>
        </authorList>
    </citation>
    <scope>NUCLEOTIDE SEQUENCE</scope>
    <source>
        <strain evidence="6">ZZ-2019</strain>
        <tissue evidence="6">Adductor muscle</tissue>
    </source>
</reference>
<dbReference type="CDD" id="cd04301">
    <property type="entry name" value="NAT_SF"/>
    <property type="match status" value="1"/>
</dbReference>
<comment type="caution">
    <text evidence="6">The sequence shown here is derived from an EMBL/GenBank/DDBJ whole genome shotgun (WGS) entry which is preliminary data.</text>
</comment>
<evidence type="ECO:0000259" key="5">
    <source>
        <dbReference type="PROSITE" id="PS51186"/>
    </source>
</evidence>
<evidence type="ECO:0000256" key="4">
    <source>
        <dbReference type="RuleBase" id="RU365086"/>
    </source>
</evidence>
<evidence type="ECO:0000256" key="3">
    <source>
        <dbReference type="ARBA" id="ARBA00048964"/>
    </source>
</evidence>
<comment type="catalytic activity">
    <reaction evidence="3 4">
        <text>D-glucosamine 6-phosphate + acetyl-CoA = N-acetyl-D-glucosamine 6-phosphate + CoA + H(+)</text>
        <dbReference type="Rhea" id="RHEA:10292"/>
        <dbReference type="ChEBI" id="CHEBI:15378"/>
        <dbReference type="ChEBI" id="CHEBI:57287"/>
        <dbReference type="ChEBI" id="CHEBI:57288"/>
        <dbReference type="ChEBI" id="CHEBI:57513"/>
        <dbReference type="ChEBI" id="CHEBI:58725"/>
        <dbReference type="EC" id="2.3.1.4"/>
    </reaction>
</comment>